<organism evidence="2 3">
    <name type="scientific">Providencia alcalifaciens</name>
    <dbReference type="NCBI Taxonomy" id="126385"/>
    <lineage>
        <taxon>Bacteria</taxon>
        <taxon>Pseudomonadati</taxon>
        <taxon>Pseudomonadota</taxon>
        <taxon>Gammaproteobacteria</taxon>
        <taxon>Enterobacterales</taxon>
        <taxon>Morganellaceae</taxon>
        <taxon>Providencia</taxon>
    </lineage>
</organism>
<evidence type="ECO:0000313" key="2">
    <source>
        <dbReference type="EMBL" id="TCT32827.1"/>
    </source>
</evidence>
<feature type="transmembrane region" description="Helical" evidence="1">
    <location>
        <begin position="49"/>
        <end position="75"/>
    </location>
</feature>
<sequence>MEQSPRQGPAKRVLDSLQRIAGITVNMVETRIQLIAVELEEEKLNLVQLLLLAGLTLLFSAFGLMCLIGLIFWSVDPIYRYQAFAITTGTLILLAIIFAIWTLKKAKQSTLLSATREQLRNDAKALAGTDDEQK</sequence>
<feature type="transmembrane region" description="Helical" evidence="1">
    <location>
        <begin position="81"/>
        <end position="103"/>
    </location>
</feature>
<protein>
    <submittedName>
        <fullName evidence="2">Putative membrane protein YqjE</fullName>
    </submittedName>
</protein>
<dbReference type="EMBL" id="SMAS01000006">
    <property type="protein sequence ID" value="TCT32827.1"/>
    <property type="molecule type" value="Genomic_DNA"/>
</dbReference>
<name>A0A4R3NH94_9GAMM</name>
<gene>
    <name evidence="2" type="ORF">EC835_106151</name>
</gene>
<dbReference type="InterPro" id="IPR009937">
    <property type="entry name" value="Phage_holin_3_6"/>
</dbReference>
<comment type="caution">
    <text evidence="2">The sequence shown here is derived from an EMBL/GenBank/DDBJ whole genome shotgun (WGS) entry which is preliminary data.</text>
</comment>
<reference evidence="2 3" key="1">
    <citation type="submission" date="2019-03" db="EMBL/GenBank/DDBJ databases">
        <title>Genomic analyses of the natural microbiome of Caenorhabditis elegans.</title>
        <authorList>
            <person name="Samuel B."/>
        </authorList>
    </citation>
    <scope>NUCLEOTIDE SEQUENCE [LARGE SCALE GENOMIC DNA]</scope>
    <source>
        <strain evidence="2 3">JUb102</strain>
    </source>
</reference>
<proteinExistence type="predicted"/>
<accession>A0A4R3NH94</accession>
<evidence type="ECO:0000256" key="1">
    <source>
        <dbReference type="SAM" id="Phobius"/>
    </source>
</evidence>
<dbReference type="Proteomes" id="UP000295055">
    <property type="component" value="Unassembled WGS sequence"/>
</dbReference>
<dbReference type="OrthoDB" id="6505013at2"/>
<dbReference type="AlphaFoldDB" id="A0A4R3NH94"/>
<keyword evidence="1" id="KW-0472">Membrane</keyword>
<dbReference type="RefSeq" id="WP_132496576.1">
    <property type="nucleotide sequence ID" value="NZ_SMAS01000006.1"/>
</dbReference>
<keyword evidence="1" id="KW-0812">Transmembrane</keyword>
<dbReference type="Pfam" id="PF07332">
    <property type="entry name" value="Phage_holin_3_6"/>
    <property type="match status" value="1"/>
</dbReference>
<keyword evidence="1" id="KW-1133">Transmembrane helix</keyword>
<evidence type="ECO:0000313" key="3">
    <source>
        <dbReference type="Proteomes" id="UP000295055"/>
    </source>
</evidence>